<keyword evidence="2" id="KW-1185">Reference proteome</keyword>
<reference evidence="1" key="2">
    <citation type="journal article" date="2022" name="New Phytol.">
        <title>Evolutionary transition to the ectomycorrhizal habit in the genomes of a hyperdiverse lineage of mushroom-forming fungi.</title>
        <authorList>
            <person name="Looney B."/>
            <person name="Miyauchi S."/>
            <person name="Morin E."/>
            <person name="Drula E."/>
            <person name="Courty P.E."/>
            <person name="Kohler A."/>
            <person name="Kuo A."/>
            <person name="LaButti K."/>
            <person name="Pangilinan J."/>
            <person name="Lipzen A."/>
            <person name="Riley R."/>
            <person name="Andreopoulos W."/>
            <person name="He G."/>
            <person name="Johnson J."/>
            <person name="Nolan M."/>
            <person name="Tritt A."/>
            <person name="Barry K.W."/>
            <person name="Grigoriev I.V."/>
            <person name="Nagy L.G."/>
            <person name="Hibbett D."/>
            <person name="Henrissat B."/>
            <person name="Matheny P.B."/>
            <person name="Labbe J."/>
            <person name="Martin F.M."/>
        </authorList>
    </citation>
    <scope>NUCLEOTIDE SEQUENCE</scope>
    <source>
        <strain evidence="1">EC-137</strain>
    </source>
</reference>
<organism evidence="1 2">
    <name type="scientific">Vararia minispora EC-137</name>
    <dbReference type="NCBI Taxonomy" id="1314806"/>
    <lineage>
        <taxon>Eukaryota</taxon>
        <taxon>Fungi</taxon>
        <taxon>Dikarya</taxon>
        <taxon>Basidiomycota</taxon>
        <taxon>Agaricomycotina</taxon>
        <taxon>Agaricomycetes</taxon>
        <taxon>Russulales</taxon>
        <taxon>Lachnocladiaceae</taxon>
        <taxon>Vararia</taxon>
    </lineage>
</organism>
<sequence>MKQGCSVEEDTGPDLRSLPTGLSRVDTPFSWRAGIRTSHPTGLSLGADSQSAYFAGMASTEPLPAVEKTFVNPEDKFWAMYLAESDKFDEVRMQSWKGDTDGILIFTGLFAATVATFTVQSTQLLSPTSTDTAILAQISQQLSTAFNVSHAPAADASLLTPAVPAYAIRVNTLWFLSLILSLCCALAATLMQQWTRRYLRAAGHRAAPQRRGPVHVYVSMGLKRFGLSRAVGAIVALLHAAVFLFFSGLLDFLLNLQTTVAYAAAALMAAMAAAYILLSAIPAVFPDAPYATPLSPLIVPLYRLGTKCAATFVDVLTVLARTVCRRPSMPDRLTALARRLHRACRLSAYSRKRRLAEYAQESAPLRIQYALRQVLKNIDEHRELEQLVDALRPLLRAPDGALLAVHLFHTQQLAPKLAALLASCPSAPTNGEPPHARVRRAHTVIAFALDAARRLGFDAGLAAAHDALLALADDALPALALVARTALAAAKVQALAPPYPALDVRCGYRADTAEPSAALANFTRFVCVLVHFAVHEPADTDADGPLRAYRALWEPVLRALAAQAVRELPRHATPLMGVNGTFARLLADAGLEGYVPAPPPAPGDTRDFKWALTRVPRVVVECLRTVAEAHPALPPPPLAIHLPQRPPSLFTVSLPPPPLPVFSSPVSPPPPRPSIPGHRHHVHHVLSRGVPMNSDTDAARASRLGAQAFAQLAAPRRDLDPPPPGPALSSPALSSSLSSSSSTKGAWVTIGPLQWGRRPMREFCALLCVWPHAQREFVPPRLDGCRALPRRPGFARVLLADAGAAARLVEAWAAYPPEPGVWGVGAYAEVVAEVWDGRGDEEGEKMYSTEKCSSEP</sequence>
<reference evidence="1" key="1">
    <citation type="submission" date="2021-02" db="EMBL/GenBank/DDBJ databases">
        <authorList>
            <consortium name="DOE Joint Genome Institute"/>
            <person name="Ahrendt S."/>
            <person name="Looney B.P."/>
            <person name="Miyauchi S."/>
            <person name="Morin E."/>
            <person name="Drula E."/>
            <person name="Courty P.E."/>
            <person name="Chicoki N."/>
            <person name="Fauchery L."/>
            <person name="Kohler A."/>
            <person name="Kuo A."/>
            <person name="Labutti K."/>
            <person name="Pangilinan J."/>
            <person name="Lipzen A."/>
            <person name="Riley R."/>
            <person name="Andreopoulos W."/>
            <person name="He G."/>
            <person name="Johnson J."/>
            <person name="Barry K.W."/>
            <person name="Grigoriev I.V."/>
            <person name="Nagy L."/>
            <person name="Hibbett D."/>
            <person name="Henrissat B."/>
            <person name="Matheny P.B."/>
            <person name="Labbe J."/>
            <person name="Martin F."/>
        </authorList>
    </citation>
    <scope>NUCLEOTIDE SEQUENCE</scope>
    <source>
        <strain evidence="1">EC-137</strain>
    </source>
</reference>
<comment type="caution">
    <text evidence="1">The sequence shown here is derived from an EMBL/GenBank/DDBJ whole genome shotgun (WGS) entry which is preliminary data.</text>
</comment>
<dbReference type="Proteomes" id="UP000814128">
    <property type="component" value="Unassembled WGS sequence"/>
</dbReference>
<gene>
    <name evidence="1" type="ORF">K488DRAFT_85278</name>
</gene>
<accession>A0ACB8QN42</accession>
<dbReference type="EMBL" id="MU273529">
    <property type="protein sequence ID" value="KAI0033048.1"/>
    <property type="molecule type" value="Genomic_DNA"/>
</dbReference>
<name>A0ACB8QN42_9AGAM</name>
<evidence type="ECO:0000313" key="2">
    <source>
        <dbReference type="Proteomes" id="UP000814128"/>
    </source>
</evidence>
<proteinExistence type="predicted"/>
<protein>
    <submittedName>
        <fullName evidence="1">Uncharacterized protein</fullName>
    </submittedName>
</protein>
<evidence type="ECO:0000313" key="1">
    <source>
        <dbReference type="EMBL" id="KAI0033048.1"/>
    </source>
</evidence>